<dbReference type="EMBL" id="FUYV01000005">
    <property type="protein sequence ID" value="SKB77302.1"/>
    <property type="molecule type" value="Genomic_DNA"/>
</dbReference>
<evidence type="ECO:0000256" key="1">
    <source>
        <dbReference type="SAM" id="SignalP"/>
    </source>
</evidence>
<protein>
    <recommendedName>
        <fullName evidence="4">Outer membrane protein beta-barrel domain-containing protein</fullName>
    </recommendedName>
</protein>
<proteinExistence type="predicted"/>
<accession>A0A1T5DZT7</accession>
<dbReference type="SUPFAM" id="SSF56925">
    <property type="entry name" value="OMPA-like"/>
    <property type="match status" value="1"/>
</dbReference>
<keyword evidence="3" id="KW-1185">Reference proteome</keyword>
<organism evidence="2 3">
    <name type="scientific">Alkalitalea saponilacus</name>
    <dbReference type="NCBI Taxonomy" id="889453"/>
    <lineage>
        <taxon>Bacteria</taxon>
        <taxon>Pseudomonadati</taxon>
        <taxon>Bacteroidota</taxon>
        <taxon>Bacteroidia</taxon>
        <taxon>Marinilabiliales</taxon>
        <taxon>Marinilabiliaceae</taxon>
        <taxon>Alkalitalea</taxon>
    </lineage>
</organism>
<reference evidence="2 3" key="1">
    <citation type="submission" date="2017-02" db="EMBL/GenBank/DDBJ databases">
        <authorList>
            <person name="Peterson S.W."/>
        </authorList>
    </citation>
    <scope>NUCLEOTIDE SEQUENCE [LARGE SCALE GENOMIC DNA]</scope>
    <source>
        <strain evidence="2 3">DSM 24412</strain>
    </source>
</reference>
<dbReference type="InterPro" id="IPR011250">
    <property type="entry name" value="OMP/PagP_B-barrel"/>
</dbReference>
<feature type="chain" id="PRO_5012956347" description="Outer membrane protein beta-barrel domain-containing protein" evidence="1">
    <location>
        <begin position="20"/>
        <end position="243"/>
    </location>
</feature>
<dbReference type="RefSeq" id="WP_079556943.1">
    <property type="nucleotide sequence ID" value="NZ_CP021904.1"/>
</dbReference>
<dbReference type="OrthoDB" id="941853at2"/>
<dbReference type="Proteomes" id="UP000191055">
    <property type="component" value="Unassembled WGS sequence"/>
</dbReference>
<dbReference type="AlphaFoldDB" id="A0A1T5DZT7"/>
<gene>
    <name evidence="2" type="ORF">SAMN03080601_01176</name>
</gene>
<dbReference type="KEGG" id="asx:CDL62_08280"/>
<keyword evidence="1" id="KW-0732">Signal</keyword>
<name>A0A1T5DZT7_9BACT</name>
<evidence type="ECO:0008006" key="4">
    <source>
        <dbReference type="Google" id="ProtNLM"/>
    </source>
</evidence>
<dbReference type="STRING" id="889453.SAMN03080601_01176"/>
<sequence>MRCLSFILLFICSCTLAHGQMSLDVSGGLARQTYNKIQVPNKEGTAFDLYNNFNIETPVISYNLKLGYCIKQKNHIFLLYAPLSINYTGIAPFDVKFLNSTYPEGQNVDTHYKQNSYRITFRRDFYSSERWIVGIGLTAKFRETEIRLANSMKTEKLEYFGFIPLWNLYTEYNINKWALFFEGEGMASGSRRAFDLHLGGKIPLNEHLRIKVEYRMVEGGTDVKSVYNLTMLHFANLGLIINF</sequence>
<evidence type="ECO:0000313" key="3">
    <source>
        <dbReference type="Proteomes" id="UP000191055"/>
    </source>
</evidence>
<evidence type="ECO:0000313" key="2">
    <source>
        <dbReference type="EMBL" id="SKB77302.1"/>
    </source>
</evidence>
<feature type="signal peptide" evidence="1">
    <location>
        <begin position="1"/>
        <end position="19"/>
    </location>
</feature>